<dbReference type="Proteomes" id="UP000278807">
    <property type="component" value="Unassembled WGS sequence"/>
</dbReference>
<dbReference type="EMBL" id="UZAE01012029">
    <property type="protein sequence ID" value="VDO03148.1"/>
    <property type="molecule type" value="Genomic_DNA"/>
</dbReference>
<feature type="region of interest" description="Disordered" evidence="1">
    <location>
        <begin position="1"/>
        <end position="55"/>
    </location>
</feature>
<feature type="compositionally biased region" description="Polar residues" evidence="1">
    <location>
        <begin position="104"/>
        <end position="118"/>
    </location>
</feature>
<dbReference type="AlphaFoldDB" id="A0A0R3TJM0"/>
<name>A0A0R3TJM0_RODNA</name>
<feature type="region of interest" description="Disordered" evidence="1">
    <location>
        <begin position="86"/>
        <end position="118"/>
    </location>
</feature>
<gene>
    <name evidence="2" type="ORF">HNAJ_LOCUS7288</name>
</gene>
<dbReference type="OrthoDB" id="6244546at2759"/>
<protein>
    <submittedName>
        <fullName evidence="2 4">Uncharacterized protein</fullName>
    </submittedName>
</protein>
<evidence type="ECO:0000313" key="2">
    <source>
        <dbReference type="EMBL" id="VDO03148.1"/>
    </source>
</evidence>
<reference evidence="2 3" key="2">
    <citation type="submission" date="2018-11" db="EMBL/GenBank/DDBJ databases">
        <authorList>
            <consortium name="Pathogen Informatics"/>
        </authorList>
    </citation>
    <scope>NUCLEOTIDE SEQUENCE [LARGE SCALE GENOMIC DNA]</scope>
</reference>
<proteinExistence type="predicted"/>
<keyword evidence="3" id="KW-1185">Reference proteome</keyword>
<sequence>MGISSEYESSTSILSGRKNKQRYSQINDDTQNPSSTAFSSNSNAKENNGSPDRLKKMFPERQSHKFLAEQKVSDWLVKNQPYSNTLPKDMADIPENLLLPPDSDLNSKISSTSIANTQ</sequence>
<evidence type="ECO:0000313" key="3">
    <source>
        <dbReference type="Proteomes" id="UP000278807"/>
    </source>
</evidence>
<evidence type="ECO:0000313" key="4">
    <source>
        <dbReference type="WBParaSite" id="HNAJ_0000729201-mRNA-1"/>
    </source>
</evidence>
<feature type="compositionally biased region" description="Polar residues" evidence="1">
    <location>
        <begin position="22"/>
        <end position="50"/>
    </location>
</feature>
<reference evidence="4" key="1">
    <citation type="submission" date="2017-02" db="UniProtKB">
        <authorList>
            <consortium name="WormBaseParasite"/>
        </authorList>
    </citation>
    <scope>IDENTIFICATION</scope>
</reference>
<organism evidence="4">
    <name type="scientific">Rodentolepis nana</name>
    <name type="common">Dwarf tapeworm</name>
    <name type="synonym">Hymenolepis nana</name>
    <dbReference type="NCBI Taxonomy" id="102285"/>
    <lineage>
        <taxon>Eukaryota</taxon>
        <taxon>Metazoa</taxon>
        <taxon>Spiralia</taxon>
        <taxon>Lophotrochozoa</taxon>
        <taxon>Platyhelminthes</taxon>
        <taxon>Cestoda</taxon>
        <taxon>Eucestoda</taxon>
        <taxon>Cyclophyllidea</taxon>
        <taxon>Hymenolepididae</taxon>
        <taxon>Rodentolepis</taxon>
    </lineage>
</organism>
<dbReference type="WBParaSite" id="HNAJ_0000729201-mRNA-1">
    <property type="protein sequence ID" value="HNAJ_0000729201-mRNA-1"/>
    <property type="gene ID" value="HNAJ_0000729201"/>
</dbReference>
<accession>A0A0R3TJM0</accession>
<feature type="compositionally biased region" description="Low complexity" evidence="1">
    <location>
        <begin position="1"/>
        <end position="15"/>
    </location>
</feature>
<evidence type="ECO:0000256" key="1">
    <source>
        <dbReference type="SAM" id="MobiDB-lite"/>
    </source>
</evidence>